<reference evidence="1 2" key="1">
    <citation type="journal article" date="2019" name="Nat. Ecol. Evol.">
        <title>Megaphylogeny resolves global patterns of mushroom evolution.</title>
        <authorList>
            <person name="Varga T."/>
            <person name="Krizsan K."/>
            <person name="Foldi C."/>
            <person name="Dima B."/>
            <person name="Sanchez-Garcia M."/>
            <person name="Sanchez-Ramirez S."/>
            <person name="Szollosi G.J."/>
            <person name="Szarkandi J.G."/>
            <person name="Papp V."/>
            <person name="Albert L."/>
            <person name="Andreopoulos W."/>
            <person name="Angelini C."/>
            <person name="Antonin V."/>
            <person name="Barry K.W."/>
            <person name="Bougher N.L."/>
            <person name="Buchanan P."/>
            <person name="Buyck B."/>
            <person name="Bense V."/>
            <person name="Catcheside P."/>
            <person name="Chovatia M."/>
            <person name="Cooper J."/>
            <person name="Damon W."/>
            <person name="Desjardin D."/>
            <person name="Finy P."/>
            <person name="Geml J."/>
            <person name="Haridas S."/>
            <person name="Hughes K."/>
            <person name="Justo A."/>
            <person name="Karasinski D."/>
            <person name="Kautmanova I."/>
            <person name="Kiss B."/>
            <person name="Kocsube S."/>
            <person name="Kotiranta H."/>
            <person name="LaButti K.M."/>
            <person name="Lechner B.E."/>
            <person name="Liimatainen K."/>
            <person name="Lipzen A."/>
            <person name="Lukacs Z."/>
            <person name="Mihaltcheva S."/>
            <person name="Morgado L.N."/>
            <person name="Niskanen T."/>
            <person name="Noordeloos M.E."/>
            <person name="Ohm R.A."/>
            <person name="Ortiz-Santana B."/>
            <person name="Ovrebo C."/>
            <person name="Racz N."/>
            <person name="Riley R."/>
            <person name="Savchenko A."/>
            <person name="Shiryaev A."/>
            <person name="Soop K."/>
            <person name="Spirin V."/>
            <person name="Szebenyi C."/>
            <person name="Tomsovsky M."/>
            <person name="Tulloss R.E."/>
            <person name="Uehling J."/>
            <person name="Grigoriev I.V."/>
            <person name="Vagvolgyi C."/>
            <person name="Papp T."/>
            <person name="Martin F.M."/>
            <person name="Miettinen O."/>
            <person name="Hibbett D.S."/>
            <person name="Nagy L.G."/>
        </authorList>
    </citation>
    <scope>NUCLEOTIDE SEQUENCE [LARGE SCALE GENOMIC DNA]</scope>
    <source>
        <strain evidence="1 2">FP101781</strain>
    </source>
</reference>
<name>A0A4Y7SSN9_COPMI</name>
<keyword evidence="2" id="KW-1185">Reference proteome</keyword>
<evidence type="ECO:0000313" key="1">
    <source>
        <dbReference type="EMBL" id="TEB24886.1"/>
    </source>
</evidence>
<comment type="caution">
    <text evidence="1">The sequence shown here is derived from an EMBL/GenBank/DDBJ whole genome shotgun (WGS) entry which is preliminary data.</text>
</comment>
<dbReference type="EMBL" id="QPFP01000062">
    <property type="protein sequence ID" value="TEB24886.1"/>
    <property type="molecule type" value="Genomic_DNA"/>
</dbReference>
<dbReference type="AlphaFoldDB" id="A0A4Y7SSN9"/>
<gene>
    <name evidence="1" type="ORF">FA13DRAFT_1280580</name>
</gene>
<dbReference type="Proteomes" id="UP000298030">
    <property type="component" value="Unassembled WGS sequence"/>
</dbReference>
<proteinExistence type="predicted"/>
<sequence>MAPSLSLSVFQLKSALDRLARAKRVAYIEARTARRQMGCWNVWSTWAKWSLMSGILLASFTTLHLCPESPP</sequence>
<accession>A0A4Y7SSN9</accession>
<evidence type="ECO:0000313" key="2">
    <source>
        <dbReference type="Proteomes" id="UP000298030"/>
    </source>
</evidence>
<protein>
    <submittedName>
        <fullName evidence="1">Uncharacterized protein</fullName>
    </submittedName>
</protein>
<organism evidence="1 2">
    <name type="scientific">Coprinellus micaceus</name>
    <name type="common">Glistening ink-cap mushroom</name>
    <name type="synonym">Coprinus micaceus</name>
    <dbReference type="NCBI Taxonomy" id="71717"/>
    <lineage>
        <taxon>Eukaryota</taxon>
        <taxon>Fungi</taxon>
        <taxon>Dikarya</taxon>
        <taxon>Basidiomycota</taxon>
        <taxon>Agaricomycotina</taxon>
        <taxon>Agaricomycetes</taxon>
        <taxon>Agaricomycetidae</taxon>
        <taxon>Agaricales</taxon>
        <taxon>Agaricineae</taxon>
        <taxon>Psathyrellaceae</taxon>
        <taxon>Coprinellus</taxon>
    </lineage>
</organism>